<dbReference type="InterPro" id="IPR011051">
    <property type="entry name" value="RmlC_Cupin_sf"/>
</dbReference>
<evidence type="ECO:0000313" key="3">
    <source>
        <dbReference type="Proteomes" id="UP000235786"/>
    </source>
</evidence>
<name>A0A2J6R0T9_HYAVF</name>
<dbReference type="SUPFAM" id="SSF51182">
    <property type="entry name" value="RmlC-like cupins"/>
    <property type="match status" value="1"/>
</dbReference>
<dbReference type="AlphaFoldDB" id="A0A2J6R0T9"/>
<dbReference type="PANTHER" id="PTHR36156">
    <property type="entry name" value="SLR2101 PROTEIN"/>
    <property type="match status" value="1"/>
</dbReference>
<accession>A0A2J6R0T9</accession>
<proteinExistence type="predicted"/>
<dbReference type="InterPro" id="IPR013096">
    <property type="entry name" value="Cupin_2"/>
</dbReference>
<dbReference type="EMBL" id="KZ613960">
    <property type="protein sequence ID" value="PMD32125.1"/>
    <property type="molecule type" value="Genomic_DNA"/>
</dbReference>
<dbReference type="PANTHER" id="PTHR36156:SF3">
    <property type="entry name" value="CUPIN 2 CONSERVED BARREL DOMAIN-CONTAINING PROTEIN"/>
    <property type="match status" value="1"/>
</dbReference>
<organism evidence="2 3">
    <name type="scientific">Hyaloscypha variabilis (strain UAMH 11265 / GT02V1 / F)</name>
    <name type="common">Meliniomyces variabilis</name>
    <dbReference type="NCBI Taxonomy" id="1149755"/>
    <lineage>
        <taxon>Eukaryota</taxon>
        <taxon>Fungi</taxon>
        <taxon>Dikarya</taxon>
        <taxon>Ascomycota</taxon>
        <taxon>Pezizomycotina</taxon>
        <taxon>Leotiomycetes</taxon>
        <taxon>Helotiales</taxon>
        <taxon>Hyaloscyphaceae</taxon>
        <taxon>Hyaloscypha</taxon>
        <taxon>Hyaloscypha variabilis</taxon>
    </lineage>
</organism>
<dbReference type="OrthoDB" id="5840532at2759"/>
<dbReference type="Proteomes" id="UP000235786">
    <property type="component" value="Unassembled WGS sequence"/>
</dbReference>
<reference evidence="2 3" key="1">
    <citation type="submission" date="2016-04" db="EMBL/GenBank/DDBJ databases">
        <title>A degradative enzymes factory behind the ericoid mycorrhizal symbiosis.</title>
        <authorList>
            <consortium name="DOE Joint Genome Institute"/>
            <person name="Martino E."/>
            <person name="Morin E."/>
            <person name="Grelet G."/>
            <person name="Kuo A."/>
            <person name="Kohler A."/>
            <person name="Daghino S."/>
            <person name="Barry K."/>
            <person name="Choi C."/>
            <person name="Cichocki N."/>
            <person name="Clum A."/>
            <person name="Copeland A."/>
            <person name="Hainaut M."/>
            <person name="Haridas S."/>
            <person name="Labutti K."/>
            <person name="Lindquist E."/>
            <person name="Lipzen A."/>
            <person name="Khouja H.-R."/>
            <person name="Murat C."/>
            <person name="Ohm R."/>
            <person name="Olson A."/>
            <person name="Spatafora J."/>
            <person name="Veneault-Fourrey C."/>
            <person name="Henrissat B."/>
            <person name="Grigoriev I."/>
            <person name="Martin F."/>
            <person name="Perotto S."/>
        </authorList>
    </citation>
    <scope>NUCLEOTIDE SEQUENCE [LARGE SCALE GENOMIC DNA]</scope>
    <source>
        <strain evidence="2 3">F</strain>
    </source>
</reference>
<evidence type="ECO:0000313" key="2">
    <source>
        <dbReference type="EMBL" id="PMD32125.1"/>
    </source>
</evidence>
<dbReference type="InterPro" id="IPR014710">
    <property type="entry name" value="RmlC-like_jellyroll"/>
</dbReference>
<dbReference type="CDD" id="cd02231">
    <property type="entry name" value="cupin_BLL6423-like"/>
    <property type="match status" value="1"/>
</dbReference>
<feature type="domain" description="Cupin type-2" evidence="1">
    <location>
        <begin position="88"/>
        <end position="156"/>
    </location>
</feature>
<sequence length="183" mass="19959">MAALKDNGLPPVSRVITDHNDEGLAVFSAAIPEPVVWQELADGARFSLGYATNKFPAELSNETDVKTYSHYLENLPGIAIPGGTVLRYVDMMPGATSPMHRTVSLDYGVVLEGEVELVLDSGEVRLLKRGHVAVQRGTNHAWRNASKTEWARMLYVLQDAKPLEIGGKKLEEDVGTIPGYGDK</sequence>
<gene>
    <name evidence="2" type="ORF">L207DRAFT_518965</name>
</gene>
<dbReference type="Gene3D" id="2.60.120.10">
    <property type="entry name" value="Jelly Rolls"/>
    <property type="match status" value="1"/>
</dbReference>
<dbReference type="Pfam" id="PF07883">
    <property type="entry name" value="Cupin_2"/>
    <property type="match status" value="1"/>
</dbReference>
<keyword evidence="3" id="KW-1185">Reference proteome</keyword>
<dbReference type="Gene3D" id="2.20.70.150">
    <property type="match status" value="1"/>
</dbReference>
<evidence type="ECO:0000259" key="1">
    <source>
        <dbReference type="Pfam" id="PF07883"/>
    </source>
</evidence>
<dbReference type="STRING" id="1149755.A0A2J6R0T9"/>
<protein>
    <recommendedName>
        <fullName evidence="1">Cupin type-2 domain-containing protein</fullName>
    </recommendedName>
</protein>
<dbReference type="InterPro" id="IPR047142">
    <property type="entry name" value="OryJ/VirC-like"/>
</dbReference>